<evidence type="ECO:0000256" key="1">
    <source>
        <dbReference type="ARBA" id="ARBA00007665"/>
    </source>
</evidence>
<dbReference type="SUPFAM" id="SSF54211">
    <property type="entry name" value="Ribosomal protein S5 domain 2-like"/>
    <property type="match status" value="1"/>
</dbReference>
<dbReference type="Gene3D" id="3.30.70.240">
    <property type="match status" value="1"/>
</dbReference>
<dbReference type="SUPFAM" id="SSF54980">
    <property type="entry name" value="EF-G C-terminal domain-like"/>
    <property type="match status" value="1"/>
</dbReference>
<evidence type="ECO:0000313" key="4">
    <source>
        <dbReference type="EMBL" id="CAA6800628.1"/>
    </source>
</evidence>
<name>A0A6S6SCW1_9GAMM</name>
<dbReference type="PANTHER" id="PTHR16301">
    <property type="entry name" value="IMPACT-RELATED"/>
    <property type="match status" value="1"/>
</dbReference>
<dbReference type="InterPro" id="IPR001498">
    <property type="entry name" value="Impact_N"/>
</dbReference>
<evidence type="ECO:0000259" key="3">
    <source>
        <dbReference type="Pfam" id="PF09186"/>
    </source>
</evidence>
<dbReference type="Gene3D" id="3.30.230.30">
    <property type="entry name" value="Impact, N-terminal domain"/>
    <property type="match status" value="1"/>
</dbReference>
<dbReference type="InterPro" id="IPR020569">
    <property type="entry name" value="UPF0029_Impact_CS"/>
</dbReference>
<dbReference type="GO" id="GO:0005737">
    <property type="term" value="C:cytoplasm"/>
    <property type="evidence" value="ECO:0007669"/>
    <property type="project" value="TreeGrafter"/>
</dbReference>
<gene>
    <name evidence="4" type="ORF">HELGO_WM27942</name>
</gene>
<dbReference type="GO" id="GO:0017111">
    <property type="term" value="F:ribonucleoside triphosphate phosphatase activity"/>
    <property type="evidence" value="ECO:0007669"/>
    <property type="project" value="UniProtKB-ARBA"/>
</dbReference>
<accession>A0A6S6SCW1</accession>
<dbReference type="Pfam" id="PF09186">
    <property type="entry name" value="DUF1949"/>
    <property type="match status" value="1"/>
</dbReference>
<dbReference type="InterPro" id="IPR015796">
    <property type="entry name" value="Impact_YigZ-like"/>
</dbReference>
<feature type="domain" description="Impact N-terminal" evidence="2">
    <location>
        <begin position="18"/>
        <end position="125"/>
    </location>
</feature>
<dbReference type="GO" id="GO:0006446">
    <property type="term" value="P:regulation of translational initiation"/>
    <property type="evidence" value="ECO:0007669"/>
    <property type="project" value="TreeGrafter"/>
</dbReference>
<dbReference type="InterPro" id="IPR015269">
    <property type="entry name" value="UPF0029_Impact_C"/>
</dbReference>
<dbReference type="AlphaFoldDB" id="A0A6S6SCW1"/>
<feature type="domain" description="UPF0029" evidence="3">
    <location>
        <begin position="141"/>
        <end position="196"/>
    </location>
</feature>
<protein>
    <submittedName>
        <fullName evidence="4">FIG000605: protein co-occurring with transport systems (COG1739)</fullName>
    </submittedName>
</protein>
<proteinExistence type="inferred from homology"/>
<dbReference type="GO" id="GO:0032561">
    <property type="term" value="F:guanyl ribonucleotide binding"/>
    <property type="evidence" value="ECO:0007669"/>
    <property type="project" value="UniProtKB-ARBA"/>
</dbReference>
<dbReference type="EMBL" id="CACVAV010000010">
    <property type="protein sequence ID" value="CAA6800628.1"/>
    <property type="molecule type" value="Genomic_DNA"/>
</dbReference>
<evidence type="ECO:0000259" key="2">
    <source>
        <dbReference type="Pfam" id="PF01205"/>
    </source>
</evidence>
<dbReference type="PANTHER" id="PTHR16301:SF20">
    <property type="entry name" value="IMPACT FAMILY MEMBER YIGZ"/>
    <property type="match status" value="1"/>
</dbReference>
<comment type="similarity">
    <text evidence="1">Belongs to the IMPACT family.</text>
</comment>
<dbReference type="Pfam" id="PF01205">
    <property type="entry name" value="Impact_N"/>
    <property type="match status" value="1"/>
</dbReference>
<sequence length="206" mass="22567">MSDYLIPEKNTQFEQIIKKSRFIAFIGHAPDSQAAHLFIDSIRSNYPDARHVCWAFLAGEPNNTTSVSCSDDGEPGGTAGKPMLNVLQYSEVGEIVAVVVRYFGGIKLGTGGLARAYSGSVSEALKNTPTCTQIDYKPVNLNLSYALEDAVRHLLGQFSVEITDTSYAEALTVYCQCPKDQWPVLQQRLADVGRGQILISEPQYEA</sequence>
<organism evidence="4">
    <name type="scientific">uncultured Thiotrichaceae bacterium</name>
    <dbReference type="NCBI Taxonomy" id="298394"/>
    <lineage>
        <taxon>Bacteria</taxon>
        <taxon>Pseudomonadati</taxon>
        <taxon>Pseudomonadota</taxon>
        <taxon>Gammaproteobacteria</taxon>
        <taxon>Thiotrichales</taxon>
        <taxon>Thiotrichaceae</taxon>
        <taxon>environmental samples</taxon>
    </lineage>
</organism>
<dbReference type="NCBIfam" id="TIGR00257">
    <property type="entry name" value="IMPACT_YIGZ"/>
    <property type="match status" value="1"/>
</dbReference>
<dbReference type="InterPro" id="IPR036956">
    <property type="entry name" value="Impact_N_sf"/>
</dbReference>
<reference evidence="4" key="1">
    <citation type="submission" date="2020-01" db="EMBL/GenBank/DDBJ databases">
        <authorList>
            <person name="Meier V. D."/>
            <person name="Meier V D."/>
        </authorList>
    </citation>
    <scope>NUCLEOTIDE SEQUENCE</scope>
    <source>
        <strain evidence="4">HLG_WM_MAG_08</strain>
    </source>
</reference>
<dbReference type="InterPro" id="IPR023582">
    <property type="entry name" value="Impact"/>
</dbReference>
<dbReference type="InterPro" id="IPR035647">
    <property type="entry name" value="EFG_III/V"/>
</dbReference>
<dbReference type="InterPro" id="IPR020568">
    <property type="entry name" value="Ribosomal_Su5_D2-typ_SF"/>
</dbReference>
<dbReference type="GO" id="GO:0043168">
    <property type="term" value="F:anion binding"/>
    <property type="evidence" value="ECO:0007669"/>
    <property type="project" value="UniProtKB-ARBA"/>
</dbReference>
<dbReference type="PROSITE" id="PS00910">
    <property type="entry name" value="UPF0029"/>
    <property type="match status" value="1"/>
</dbReference>